<organism evidence="5 6">
    <name type="scientific">Oryzias melastigma</name>
    <name type="common">Marine medaka</name>
    <dbReference type="NCBI Taxonomy" id="30732"/>
    <lineage>
        <taxon>Eukaryota</taxon>
        <taxon>Metazoa</taxon>
        <taxon>Chordata</taxon>
        <taxon>Craniata</taxon>
        <taxon>Vertebrata</taxon>
        <taxon>Euteleostomi</taxon>
        <taxon>Actinopterygii</taxon>
        <taxon>Neopterygii</taxon>
        <taxon>Teleostei</taxon>
        <taxon>Neoteleostei</taxon>
        <taxon>Acanthomorphata</taxon>
        <taxon>Ovalentaria</taxon>
        <taxon>Atherinomorphae</taxon>
        <taxon>Beloniformes</taxon>
        <taxon>Adrianichthyidae</taxon>
        <taxon>Oryziinae</taxon>
        <taxon>Oryzias</taxon>
    </lineage>
</organism>
<dbReference type="PANTHER" id="PTHR21199:SF1">
    <property type="entry name" value="COMM DOMAIN-CONTAINING PROTEIN 1"/>
    <property type="match status" value="1"/>
</dbReference>
<proteinExistence type="inferred from homology"/>
<evidence type="ECO:0000256" key="3">
    <source>
        <dbReference type="SAM" id="MobiDB-lite"/>
    </source>
</evidence>
<protein>
    <recommendedName>
        <fullName evidence="1">COMM domain-containing protein 1</fullName>
    </recommendedName>
</protein>
<dbReference type="GO" id="GO:0031398">
    <property type="term" value="P:positive regulation of protein ubiquitination"/>
    <property type="evidence" value="ECO:0007669"/>
    <property type="project" value="TreeGrafter"/>
</dbReference>
<evidence type="ECO:0000256" key="1">
    <source>
        <dbReference type="ARBA" id="ARBA00016551"/>
    </source>
</evidence>
<evidence type="ECO:0000313" key="5">
    <source>
        <dbReference type="EMBL" id="KAF6724568.1"/>
    </source>
</evidence>
<accession>A0A834CBD2</accession>
<dbReference type="InterPro" id="IPR017920">
    <property type="entry name" value="COMM"/>
</dbReference>
<dbReference type="Pfam" id="PF17221">
    <property type="entry name" value="COMMD1_N"/>
    <property type="match status" value="1"/>
</dbReference>
<comment type="caution">
    <text evidence="5">The sequence shown here is derived from an EMBL/GenBank/DDBJ whole genome shotgun (WGS) entry which is preliminary data.</text>
</comment>
<dbReference type="PANTHER" id="PTHR21199">
    <property type="entry name" value="COMM DOMAIN-CONTAINING PROTEIN 1"/>
    <property type="match status" value="1"/>
</dbReference>
<name>A0A834CBD2_ORYME</name>
<dbReference type="GO" id="GO:0005768">
    <property type="term" value="C:endosome"/>
    <property type="evidence" value="ECO:0007669"/>
    <property type="project" value="TreeGrafter"/>
</dbReference>
<feature type="domain" description="COMM" evidence="4">
    <location>
        <begin position="118"/>
        <end position="187"/>
    </location>
</feature>
<feature type="region of interest" description="Disordered" evidence="3">
    <location>
        <begin position="215"/>
        <end position="291"/>
    </location>
</feature>
<dbReference type="GO" id="GO:1902306">
    <property type="term" value="P:negative regulation of sodium ion transmembrane transport"/>
    <property type="evidence" value="ECO:0007669"/>
    <property type="project" value="TreeGrafter"/>
</dbReference>
<feature type="compositionally biased region" description="Low complexity" evidence="3">
    <location>
        <begin position="252"/>
        <end position="270"/>
    </location>
</feature>
<dbReference type="InterPro" id="IPR033776">
    <property type="entry name" value="COMMD1_N"/>
</dbReference>
<evidence type="ECO:0000313" key="6">
    <source>
        <dbReference type="Proteomes" id="UP000646548"/>
    </source>
</evidence>
<evidence type="ECO:0000259" key="4">
    <source>
        <dbReference type="PROSITE" id="PS51269"/>
    </source>
</evidence>
<evidence type="ECO:0000256" key="2">
    <source>
        <dbReference type="ARBA" id="ARBA00093455"/>
    </source>
</evidence>
<sequence length="291" mass="32076">MADVEVTKSLSGLLNGIAQKMFFNNDEITEELLKSELFPELPQDEFRALHDKMKGLLKSISTADMDHAQLEAFLTAQSKKQGGGGVSAEQAAALSRFWKSQRVRVRERLLAQSRWEPSLRGLSWRVDLQAASRQRDTEHGGPVALMELELSRTGQDSEFVCVEFNEAKVNDVLKKLSDIQESIDRITTEQRSARSAPGNPNLSFSLTEGVSLCAPDTGRARGSAVPVTLTEDVREKSPVPSPRWFDFETRTGPDPNSDGDPGSCGSSGEDAPSAAARLRFWVPQRMKKPSE</sequence>
<dbReference type="GO" id="GO:0032434">
    <property type="term" value="P:regulation of proteasomal ubiquitin-dependent protein catabolic process"/>
    <property type="evidence" value="ECO:0007669"/>
    <property type="project" value="TreeGrafter"/>
</dbReference>
<dbReference type="CDD" id="cd04749">
    <property type="entry name" value="Commd1_MURR1"/>
    <property type="match status" value="1"/>
</dbReference>
<dbReference type="Proteomes" id="UP000646548">
    <property type="component" value="Unassembled WGS sequence"/>
</dbReference>
<dbReference type="GO" id="GO:0055070">
    <property type="term" value="P:copper ion homeostasis"/>
    <property type="evidence" value="ECO:0007669"/>
    <property type="project" value="InterPro"/>
</dbReference>
<dbReference type="EMBL" id="WKFB01000387">
    <property type="protein sequence ID" value="KAF6724568.1"/>
    <property type="molecule type" value="Genomic_DNA"/>
</dbReference>
<gene>
    <name evidence="5" type="ORF">FQA47_015817</name>
</gene>
<dbReference type="AlphaFoldDB" id="A0A834CBD2"/>
<dbReference type="PROSITE" id="PS51269">
    <property type="entry name" value="COMM"/>
    <property type="match status" value="1"/>
</dbReference>
<reference evidence="5" key="1">
    <citation type="journal article" name="BMC Genomics">
        <title>Long-read sequencing and de novo genome assembly of marine medaka (Oryzias melastigma).</title>
        <authorList>
            <person name="Liang P."/>
            <person name="Saqib H.S.A."/>
            <person name="Ni X."/>
            <person name="Shen Y."/>
        </authorList>
    </citation>
    <scope>NUCLEOTIDE SEQUENCE</scope>
    <source>
        <strain evidence="5">Bigg-433</strain>
    </source>
</reference>
<comment type="similarity">
    <text evidence="2">Belongs to the COMM domain-containing protein 1 family.</text>
</comment>
<dbReference type="GO" id="GO:2000009">
    <property type="term" value="P:negative regulation of protein localization to cell surface"/>
    <property type="evidence" value="ECO:0007669"/>
    <property type="project" value="TreeGrafter"/>
</dbReference>
<dbReference type="InterPro" id="IPR037351">
    <property type="entry name" value="Murr1"/>
</dbReference>
<dbReference type="Pfam" id="PF07258">
    <property type="entry name" value="COMM_domain"/>
    <property type="match status" value="1"/>
</dbReference>